<dbReference type="InterPro" id="IPR036322">
    <property type="entry name" value="WD40_repeat_dom_sf"/>
</dbReference>
<keyword evidence="4" id="KW-0732">Signal</keyword>
<dbReference type="GO" id="GO:0004197">
    <property type="term" value="F:cysteine-type endopeptidase activity"/>
    <property type="evidence" value="ECO:0007669"/>
    <property type="project" value="InterPro"/>
</dbReference>
<feature type="chain" id="PRO_5030682069" description="Peptidase C14 caspase domain-containing protein" evidence="4">
    <location>
        <begin position="21"/>
        <end position="954"/>
    </location>
</feature>
<proteinExistence type="predicted"/>
<dbReference type="PANTHER" id="PTHR19879:SF9">
    <property type="entry name" value="TRANSCRIPTION INITIATION FACTOR TFIID SUBUNIT 5"/>
    <property type="match status" value="1"/>
</dbReference>
<dbReference type="PROSITE" id="PS50294">
    <property type="entry name" value="WD_REPEATS_REGION"/>
    <property type="match status" value="4"/>
</dbReference>
<dbReference type="Gene3D" id="2.130.10.10">
    <property type="entry name" value="YVTN repeat-like/Quinoprotein amine dehydrogenase"/>
    <property type="match status" value="4"/>
</dbReference>
<evidence type="ECO:0000313" key="7">
    <source>
        <dbReference type="Proteomes" id="UP000585050"/>
    </source>
</evidence>
<dbReference type="PANTHER" id="PTHR19879">
    <property type="entry name" value="TRANSCRIPTION INITIATION FACTOR TFIID"/>
    <property type="match status" value="1"/>
</dbReference>
<dbReference type="SMART" id="SM00320">
    <property type="entry name" value="WD40"/>
    <property type="match status" value="8"/>
</dbReference>
<feature type="repeat" description="WD" evidence="3">
    <location>
        <begin position="122"/>
        <end position="153"/>
    </location>
</feature>
<feature type="repeat" description="WD" evidence="3">
    <location>
        <begin position="173"/>
        <end position="214"/>
    </location>
</feature>
<name>A0A7X8SL62_9BACT</name>
<dbReference type="EMBL" id="JABAIL010000004">
    <property type="protein sequence ID" value="NLR92249.1"/>
    <property type="molecule type" value="Genomic_DNA"/>
</dbReference>
<dbReference type="InterPro" id="IPR015943">
    <property type="entry name" value="WD40/YVTN_repeat-like_dom_sf"/>
</dbReference>
<dbReference type="InterPro" id="IPR001680">
    <property type="entry name" value="WD40_rpt"/>
</dbReference>
<gene>
    <name evidence="6" type="ORF">HGP29_13560</name>
</gene>
<feature type="repeat" description="WD" evidence="3">
    <location>
        <begin position="31"/>
        <end position="72"/>
    </location>
</feature>
<dbReference type="InterPro" id="IPR029030">
    <property type="entry name" value="Caspase-like_dom_sf"/>
</dbReference>
<dbReference type="Pfam" id="PF00656">
    <property type="entry name" value="Peptidase_C14"/>
    <property type="match status" value="1"/>
</dbReference>
<keyword evidence="7" id="KW-1185">Reference proteome</keyword>
<comment type="caution">
    <text evidence="6">The sequence shown here is derived from an EMBL/GenBank/DDBJ whole genome shotgun (WGS) entry which is preliminary data.</text>
</comment>
<dbReference type="InterPro" id="IPR019775">
    <property type="entry name" value="WD40_repeat_CS"/>
</dbReference>
<feature type="domain" description="Peptidase C14 caspase" evidence="5">
    <location>
        <begin position="714"/>
        <end position="939"/>
    </location>
</feature>
<evidence type="ECO:0000259" key="5">
    <source>
        <dbReference type="Pfam" id="PF00656"/>
    </source>
</evidence>
<organism evidence="6 7">
    <name type="scientific">Flammeovirga agarivorans</name>
    <dbReference type="NCBI Taxonomy" id="2726742"/>
    <lineage>
        <taxon>Bacteria</taxon>
        <taxon>Pseudomonadati</taxon>
        <taxon>Bacteroidota</taxon>
        <taxon>Cytophagia</taxon>
        <taxon>Cytophagales</taxon>
        <taxon>Flammeovirgaceae</taxon>
        <taxon>Flammeovirga</taxon>
    </lineage>
</organism>
<feature type="signal peptide" evidence="4">
    <location>
        <begin position="1"/>
        <end position="20"/>
    </location>
</feature>
<reference evidence="6 7" key="1">
    <citation type="submission" date="2020-04" db="EMBL/GenBank/DDBJ databases">
        <title>Flammeovirga sp. SR4, a novel species isolated from seawater.</title>
        <authorList>
            <person name="Wang X."/>
        </authorList>
    </citation>
    <scope>NUCLEOTIDE SEQUENCE [LARGE SCALE GENOMIC DNA]</scope>
    <source>
        <strain evidence="6 7">SR4</strain>
    </source>
</reference>
<dbReference type="PROSITE" id="PS50082">
    <property type="entry name" value="WD_REPEATS_2"/>
    <property type="match status" value="4"/>
</dbReference>
<evidence type="ECO:0000256" key="3">
    <source>
        <dbReference type="PROSITE-ProRule" id="PRU00221"/>
    </source>
</evidence>
<keyword evidence="1 3" id="KW-0853">WD repeat</keyword>
<evidence type="ECO:0000256" key="2">
    <source>
        <dbReference type="ARBA" id="ARBA00022737"/>
    </source>
</evidence>
<evidence type="ECO:0000256" key="4">
    <source>
        <dbReference type="SAM" id="SignalP"/>
    </source>
</evidence>
<sequence>MRKFLVSVLLLILSNSLIYAQDDSLHLVIDPQGHSSVVRRVIFSSDNHKVYSVSEDKTLRVWDVATGTLEATFWGDHNNGKEGRYNALAISPDNKLLAVGGYLPQNEIRIINLSTGKQIASLLGHENIISDLEFSSDGEYLASSSADKTVRIWYIPFLDNDVFEEEPFENFRLQEHTNTVYNLDFSEDGTRLVTCSFDGTVRMYSLSVGMKSATIMKVWETDDRFTNVDISLDNKYVVAGNSKGKVFVWNTNGTEVATLIDPEGFITSLNFSDDSEKLLLTDAKGNLFFYDTEAWLKDEQLSSDKGVFFYADFAKGNKNYCVASNGSNGNIEIWDIPNQKIIRSFEGQGVTVNQLSKISDESIAFASLKDVELNFNFSDVDLKYPQAKNEVEGLSISKDGQMLNKTGSFQLDYNGVVIKNDRNRDKDIRAFGFLGDKIVVGSGASLKAYQLDGQLSHTFEGHSGSIKELTSLKNGRYLVSSSDDQTIKIWNIESGELLLTLFLSKSNEWVVWSPKGYYHASAGGEQYIGWLINSGLGELGEFHKVNFASKEFHRKDIIQQIFKKGSFQEVENAFNLSSVDIKDLAENRPQIHWVSPEMFTVADNNTVNIQAKVVSQLPVKTFKLLVDGRPLEIGKGLVEVSQDSGYVYEINESIEVKKHQTSLQLFVENEEVNIISSPRKISKLSDQNMDIGFDLKELTERSLTLDKSNIYLLSIGISNYQMSSIDLGYADKDATSIADLYASQNRSKVFNEVKIKKIINEEANKKSIIGGFDWLKQGVGENDLAIVFIAAHGVNYKGDFYIIPHDFSMNQIQETALKWDEFADVLSKLPSQVLLYVDACNSGQLGSNFSSTNNTEDIRKLSSDENGVVIMSGSTGSETSLESEQWGHGAFTAAILEGLGQGKADYSGDQIITLRELDLFVAMKVKELTENKQHPTTQKPSTISTMNVGEFITK</sequence>
<dbReference type="AlphaFoldDB" id="A0A7X8SL62"/>
<protein>
    <recommendedName>
        <fullName evidence="5">Peptidase C14 caspase domain-containing protein</fullName>
    </recommendedName>
</protein>
<dbReference type="GO" id="GO:0006508">
    <property type="term" value="P:proteolysis"/>
    <property type="evidence" value="ECO:0007669"/>
    <property type="project" value="InterPro"/>
</dbReference>
<dbReference type="SUPFAM" id="SSF52129">
    <property type="entry name" value="Caspase-like"/>
    <property type="match status" value="1"/>
</dbReference>
<dbReference type="InterPro" id="IPR011600">
    <property type="entry name" value="Pept_C14_caspase"/>
</dbReference>
<dbReference type="Pfam" id="PF00400">
    <property type="entry name" value="WD40"/>
    <property type="match status" value="4"/>
</dbReference>
<evidence type="ECO:0000313" key="6">
    <source>
        <dbReference type="EMBL" id="NLR92249.1"/>
    </source>
</evidence>
<keyword evidence="2" id="KW-0677">Repeat</keyword>
<feature type="repeat" description="WD" evidence="3">
    <location>
        <begin position="459"/>
        <end position="500"/>
    </location>
</feature>
<dbReference type="RefSeq" id="WP_168882967.1">
    <property type="nucleotide sequence ID" value="NZ_JABAIL010000004.1"/>
</dbReference>
<accession>A0A7X8SL62</accession>
<dbReference type="Gene3D" id="3.40.50.1460">
    <property type="match status" value="1"/>
</dbReference>
<dbReference type="PRINTS" id="PR00320">
    <property type="entry name" value="GPROTEINBRPT"/>
</dbReference>
<dbReference type="InterPro" id="IPR020472">
    <property type="entry name" value="WD40_PAC1"/>
</dbReference>
<dbReference type="SUPFAM" id="SSF50978">
    <property type="entry name" value="WD40 repeat-like"/>
    <property type="match status" value="2"/>
</dbReference>
<dbReference type="Proteomes" id="UP000585050">
    <property type="component" value="Unassembled WGS sequence"/>
</dbReference>
<dbReference type="PROSITE" id="PS00678">
    <property type="entry name" value="WD_REPEATS_1"/>
    <property type="match status" value="2"/>
</dbReference>
<evidence type="ECO:0000256" key="1">
    <source>
        <dbReference type="ARBA" id="ARBA00022574"/>
    </source>
</evidence>
<dbReference type="CDD" id="cd00200">
    <property type="entry name" value="WD40"/>
    <property type="match status" value="1"/>
</dbReference>